<protein>
    <submittedName>
        <fullName evidence="1">Uncharacterized protein</fullName>
    </submittedName>
</protein>
<dbReference type="AlphaFoldDB" id="A0A4C1XXR6"/>
<proteinExistence type="predicted"/>
<evidence type="ECO:0000313" key="2">
    <source>
        <dbReference type="Proteomes" id="UP000299102"/>
    </source>
</evidence>
<name>A0A4C1XXR6_EUMVA</name>
<dbReference type="EMBL" id="BGZK01000973">
    <property type="protein sequence ID" value="GBP66975.1"/>
    <property type="molecule type" value="Genomic_DNA"/>
</dbReference>
<reference evidence="1 2" key="1">
    <citation type="journal article" date="2019" name="Commun. Biol.">
        <title>The bagworm genome reveals a unique fibroin gene that provides high tensile strength.</title>
        <authorList>
            <person name="Kono N."/>
            <person name="Nakamura H."/>
            <person name="Ohtoshi R."/>
            <person name="Tomita M."/>
            <person name="Numata K."/>
            <person name="Arakawa K."/>
        </authorList>
    </citation>
    <scope>NUCLEOTIDE SEQUENCE [LARGE SCALE GENOMIC DNA]</scope>
</reference>
<sequence length="86" mass="9919">MRKLFDRATPGRCGADFSAWRRSGEKISRQRSLCCVRPLSLFYSDASVDGVEERSRVPRSRAHARLKRKATKSHDFSYVQPTFIDL</sequence>
<comment type="caution">
    <text evidence="1">The sequence shown here is derived from an EMBL/GenBank/DDBJ whole genome shotgun (WGS) entry which is preliminary data.</text>
</comment>
<keyword evidence="2" id="KW-1185">Reference proteome</keyword>
<organism evidence="1 2">
    <name type="scientific">Eumeta variegata</name>
    <name type="common">Bagworm moth</name>
    <name type="synonym">Eumeta japonica</name>
    <dbReference type="NCBI Taxonomy" id="151549"/>
    <lineage>
        <taxon>Eukaryota</taxon>
        <taxon>Metazoa</taxon>
        <taxon>Ecdysozoa</taxon>
        <taxon>Arthropoda</taxon>
        <taxon>Hexapoda</taxon>
        <taxon>Insecta</taxon>
        <taxon>Pterygota</taxon>
        <taxon>Neoptera</taxon>
        <taxon>Endopterygota</taxon>
        <taxon>Lepidoptera</taxon>
        <taxon>Glossata</taxon>
        <taxon>Ditrysia</taxon>
        <taxon>Tineoidea</taxon>
        <taxon>Psychidae</taxon>
        <taxon>Oiketicinae</taxon>
        <taxon>Eumeta</taxon>
    </lineage>
</organism>
<accession>A0A4C1XXR6</accession>
<dbReference type="Proteomes" id="UP000299102">
    <property type="component" value="Unassembled WGS sequence"/>
</dbReference>
<dbReference type="OrthoDB" id="10070851at2759"/>
<gene>
    <name evidence="1" type="ORF">EVAR_49950_1</name>
</gene>
<evidence type="ECO:0000313" key="1">
    <source>
        <dbReference type="EMBL" id="GBP66975.1"/>
    </source>
</evidence>